<dbReference type="EMBL" id="JABSTV010001245">
    <property type="protein sequence ID" value="KAH7984072.1"/>
    <property type="molecule type" value="Genomic_DNA"/>
</dbReference>
<comment type="similarity">
    <text evidence="1 2">Belongs to the peptidase M14 family.</text>
</comment>
<dbReference type="GO" id="GO:0016485">
    <property type="term" value="P:protein processing"/>
    <property type="evidence" value="ECO:0007669"/>
    <property type="project" value="TreeGrafter"/>
</dbReference>
<feature type="domain" description="Peptidase M14" evidence="3">
    <location>
        <begin position="1"/>
        <end position="172"/>
    </location>
</feature>
<dbReference type="VEuPathDB" id="VectorBase:RSAN_049182"/>
<accession>A0A9D4YQE4</accession>
<dbReference type="GO" id="GO:0006518">
    <property type="term" value="P:peptide metabolic process"/>
    <property type="evidence" value="ECO:0007669"/>
    <property type="project" value="TreeGrafter"/>
</dbReference>
<dbReference type="PANTHER" id="PTHR11532">
    <property type="entry name" value="PROTEASE M14 CARBOXYPEPTIDASE"/>
    <property type="match status" value="1"/>
</dbReference>
<reference evidence="4" key="1">
    <citation type="journal article" date="2020" name="Cell">
        <title>Large-Scale Comparative Analyses of Tick Genomes Elucidate Their Genetic Diversity and Vector Capacities.</title>
        <authorList>
            <consortium name="Tick Genome and Microbiome Consortium (TIGMIC)"/>
            <person name="Jia N."/>
            <person name="Wang J."/>
            <person name="Shi W."/>
            <person name="Du L."/>
            <person name="Sun Y."/>
            <person name="Zhan W."/>
            <person name="Jiang J.F."/>
            <person name="Wang Q."/>
            <person name="Zhang B."/>
            <person name="Ji P."/>
            <person name="Bell-Sakyi L."/>
            <person name="Cui X.M."/>
            <person name="Yuan T.T."/>
            <person name="Jiang B.G."/>
            <person name="Yang W.F."/>
            <person name="Lam T.T."/>
            <person name="Chang Q.C."/>
            <person name="Ding S.J."/>
            <person name="Wang X.J."/>
            <person name="Zhu J.G."/>
            <person name="Ruan X.D."/>
            <person name="Zhao L."/>
            <person name="Wei J.T."/>
            <person name="Ye R.Z."/>
            <person name="Que T.C."/>
            <person name="Du C.H."/>
            <person name="Zhou Y.H."/>
            <person name="Cheng J.X."/>
            <person name="Dai P.F."/>
            <person name="Guo W.B."/>
            <person name="Han X.H."/>
            <person name="Huang E.J."/>
            <person name="Li L.F."/>
            <person name="Wei W."/>
            <person name="Gao Y.C."/>
            <person name="Liu J.Z."/>
            <person name="Shao H.Z."/>
            <person name="Wang X."/>
            <person name="Wang C.C."/>
            <person name="Yang T.C."/>
            <person name="Huo Q.B."/>
            <person name="Li W."/>
            <person name="Chen H.Y."/>
            <person name="Chen S.E."/>
            <person name="Zhou L.G."/>
            <person name="Ni X.B."/>
            <person name="Tian J.H."/>
            <person name="Sheng Y."/>
            <person name="Liu T."/>
            <person name="Pan Y.S."/>
            <person name="Xia L.Y."/>
            <person name="Li J."/>
            <person name="Zhao F."/>
            <person name="Cao W.C."/>
        </authorList>
    </citation>
    <scope>NUCLEOTIDE SEQUENCE</scope>
    <source>
        <strain evidence="4">Rsan-2018</strain>
    </source>
</reference>
<dbReference type="AlphaFoldDB" id="A0A9D4YQE4"/>
<gene>
    <name evidence="4" type="ORF">HPB52_016876</name>
</gene>
<protein>
    <recommendedName>
        <fullName evidence="3">Peptidase M14 domain-containing protein</fullName>
    </recommendedName>
</protein>
<dbReference type="PANTHER" id="PTHR11532:SF84">
    <property type="entry name" value="CARBOXYPEPTIDASE M"/>
    <property type="match status" value="1"/>
</dbReference>
<reference evidence="4" key="2">
    <citation type="submission" date="2021-09" db="EMBL/GenBank/DDBJ databases">
        <authorList>
            <person name="Jia N."/>
            <person name="Wang J."/>
            <person name="Shi W."/>
            <person name="Du L."/>
            <person name="Sun Y."/>
            <person name="Zhan W."/>
            <person name="Jiang J."/>
            <person name="Wang Q."/>
            <person name="Zhang B."/>
            <person name="Ji P."/>
            <person name="Sakyi L.B."/>
            <person name="Cui X."/>
            <person name="Yuan T."/>
            <person name="Jiang B."/>
            <person name="Yang W."/>
            <person name="Lam T.T.-Y."/>
            <person name="Chang Q."/>
            <person name="Ding S."/>
            <person name="Wang X."/>
            <person name="Zhu J."/>
            <person name="Ruan X."/>
            <person name="Zhao L."/>
            <person name="Wei J."/>
            <person name="Que T."/>
            <person name="Du C."/>
            <person name="Cheng J."/>
            <person name="Dai P."/>
            <person name="Han X."/>
            <person name="Huang E."/>
            <person name="Gao Y."/>
            <person name="Liu J."/>
            <person name="Shao H."/>
            <person name="Ye R."/>
            <person name="Li L."/>
            <person name="Wei W."/>
            <person name="Wang X."/>
            <person name="Wang C."/>
            <person name="Huo Q."/>
            <person name="Li W."/>
            <person name="Guo W."/>
            <person name="Chen H."/>
            <person name="Chen S."/>
            <person name="Zhou L."/>
            <person name="Zhou L."/>
            <person name="Ni X."/>
            <person name="Tian J."/>
            <person name="Zhou Y."/>
            <person name="Sheng Y."/>
            <person name="Liu T."/>
            <person name="Pan Y."/>
            <person name="Xia L."/>
            <person name="Li J."/>
            <person name="Zhao F."/>
            <person name="Cao W."/>
        </authorList>
    </citation>
    <scope>NUCLEOTIDE SEQUENCE</scope>
    <source>
        <strain evidence="4">Rsan-2018</strain>
        <tissue evidence="4">Larvae</tissue>
    </source>
</reference>
<dbReference type="InterPro" id="IPR000834">
    <property type="entry name" value="Peptidase_M14"/>
</dbReference>
<dbReference type="Proteomes" id="UP000821837">
    <property type="component" value="Chromosome 1"/>
</dbReference>
<dbReference type="PRINTS" id="PR00765">
    <property type="entry name" value="CRBOXYPTASEA"/>
</dbReference>
<organism evidence="4 5">
    <name type="scientific">Rhipicephalus sanguineus</name>
    <name type="common">Brown dog tick</name>
    <name type="synonym">Ixodes sanguineus</name>
    <dbReference type="NCBI Taxonomy" id="34632"/>
    <lineage>
        <taxon>Eukaryota</taxon>
        <taxon>Metazoa</taxon>
        <taxon>Ecdysozoa</taxon>
        <taxon>Arthropoda</taxon>
        <taxon>Chelicerata</taxon>
        <taxon>Arachnida</taxon>
        <taxon>Acari</taxon>
        <taxon>Parasitiformes</taxon>
        <taxon>Ixodida</taxon>
        <taxon>Ixodoidea</taxon>
        <taxon>Ixodidae</taxon>
        <taxon>Rhipicephalinae</taxon>
        <taxon>Rhipicephalus</taxon>
        <taxon>Rhipicephalus</taxon>
    </lineage>
</organism>
<proteinExistence type="inferred from homology"/>
<keyword evidence="5" id="KW-1185">Reference proteome</keyword>
<dbReference type="GO" id="GO:0004181">
    <property type="term" value="F:metallocarboxypeptidase activity"/>
    <property type="evidence" value="ECO:0007669"/>
    <property type="project" value="InterPro"/>
</dbReference>
<dbReference type="Pfam" id="PF00246">
    <property type="entry name" value="Peptidase_M14"/>
    <property type="match status" value="1"/>
</dbReference>
<dbReference type="SUPFAM" id="SSF53187">
    <property type="entry name" value="Zn-dependent exopeptidases"/>
    <property type="match status" value="1"/>
</dbReference>
<comment type="caution">
    <text evidence="4">The sequence shown here is derived from an EMBL/GenBank/DDBJ whole genome shotgun (WGS) entry which is preliminary data.</text>
</comment>
<evidence type="ECO:0000259" key="3">
    <source>
        <dbReference type="PROSITE" id="PS52035"/>
    </source>
</evidence>
<evidence type="ECO:0000313" key="5">
    <source>
        <dbReference type="Proteomes" id="UP000821837"/>
    </source>
</evidence>
<dbReference type="InterPro" id="IPR050753">
    <property type="entry name" value="Peptidase_M14_domain"/>
</dbReference>
<evidence type="ECO:0000256" key="1">
    <source>
        <dbReference type="ARBA" id="ARBA00005988"/>
    </source>
</evidence>
<dbReference type="Gene3D" id="3.40.630.10">
    <property type="entry name" value="Zn peptidases"/>
    <property type="match status" value="1"/>
</dbReference>
<feature type="active site" description="Proton donor/acceptor" evidence="2">
    <location>
        <position position="142"/>
    </location>
</feature>
<sequence>MLHNWENGRGVDLNRNFPNRYGTQIDMEQPETASVRRWSSEIPFVLAATLHGGVLVASYPYDHARSIRGKLPVFADPDDDVLRHLAEVYSFNHARMHLGEPCPSNQLEFQNGTTNGAAWYSFDGSMSDYNYVYEGCLDVTLEISCCKFPNSSELARMWDENRQPLLAYLAEVHKGEYTNLLFLFLNFAFIAR</sequence>
<dbReference type="GO" id="GO:0008270">
    <property type="term" value="F:zinc ion binding"/>
    <property type="evidence" value="ECO:0007669"/>
    <property type="project" value="InterPro"/>
</dbReference>
<evidence type="ECO:0000313" key="4">
    <source>
        <dbReference type="EMBL" id="KAH7984072.1"/>
    </source>
</evidence>
<evidence type="ECO:0000256" key="2">
    <source>
        <dbReference type="PROSITE-ProRule" id="PRU01379"/>
    </source>
</evidence>
<name>A0A9D4YQE4_RHISA</name>
<dbReference type="PROSITE" id="PS52035">
    <property type="entry name" value="PEPTIDASE_M14"/>
    <property type="match status" value="1"/>
</dbReference>
<dbReference type="GO" id="GO:0005615">
    <property type="term" value="C:extracellular space"/>
    <property type="evidence" value="ECO:0007669"/>
    <property type="project" value="TreeGrafter"/>
</dbReference>